<sequence>MNYRRFVRAFVTFGLLFPLLAVAEVIHTQELGRNEVKFEIT</sequence>
<gene>
    <name evidence="1" type="ORF">FYW06_11765</name>
</gene>
<proteinExistence type="predicted"/>
<protein>
    <submittedName>
        <fullName evidence="1">Bacillolysin</fullName>
    </submittedName>
</protein>
<organism evidence="1 2">
    <name type="scientific">Bacillus paranthracis</name>
    <dbReference type="NCBI Taxonomy" id="2026186"/>
    <lineage>
        <taxon>Bacteria</taxon>
        <taxon>Bacillati</taxon>
        <taxon>Bacillota</taxon>
        <taxon>Bacilli</taxon>
        <taxon>Bacillales</taxon>
        <taxon>Bacillaceae</taxon>
        <taxon>Bacillus</taxon>
        <taxon>Bacillus cereus group</taxon>
    </lineage>
</organism>
<comment type="caution">
    <text evidence="1">The sequence shown here is derived from an EMBL/GenBank/DDBJ whole genome shotgun (WGS) entry which is preliminary data.</text>
</comment>
<accession>A0A5M9GTZ6</accession>
<reference evidence="1 2" key="1">
    <citation type="submission" date="2019-09" db="EMBL/GenBank/DDBJ databases">
        <authorList>
            <person name="Geng P."/>
            <person name="Wan X."/>
            <person name="Zhou G."/>
            <person name="Yuan Z."/>
            <person name="Hu X."/>
        </authorList>
    </citation>
    <scope>NUCLEOTIDE SEQUENCE [LARGE SCALE GENOMIC DNA]</scope>
    <source>
        <strain evidence="1 2">EFR-4</strain>
    </source>
</reference>
<dbReference type="Proteomes" id="UP000325411">
    <property type="component" value="Unassembled WGS sequence"/>
</dbReference>
<evidence type="ECO:0000313" key="1">
    <source>
        <dbReference type="EMBL" id="KAA8478203.1"/>
    </source>
</evidence>
<evidence type="ECO:0000313" key="2">
    <source>
        <dbReference type="Proteomes" id="UP000325411"/>
    </source>
</evidence>
<name>A0A5M9GTZ6_9BACI</name>
<dbReference type="AlphaFoldDB" id="A0A5M9GTZ6"/>
<dbReference type="EMBL" id="VXCE01000007">
    <property type="protein sequence ID" value="KAA8478203.1"/>
    <property type="molecule type" value="Genomic_DNA"/>
</dbReference>